<dbReference type="NCBIfam" id="TIGR00492">
    <property type="entry name" value="alr"/>
    <property type="match status" value="1"/>
</dbReference>
<dbReference type="OrthoDB" id="9813814at2"/>
<dbReference type="GO" id="GO:0008784">
    <property type="term" value="F:alanine racemase activity"/>
    <property type="evidence" value="ECO:0007669"/>
    <property type="project" value="UniProtKB-UniRule"/>
</dbReference>
<dbReference type="Gene3D" id="3.20.20.10">
    <property type="entry name" value="Alanine racemase"/>
    <property type="match status" value="1"/>
</dbReference>
<keyword evidence="3 5" id="KW-0663">Pyridoxal phosphate</keyword>
<protein>
    <recommendedName>
        <fullName evidence="5">Alanine racemase</fullName>
        <ecNumber evidence="5">5.1.1.1</ecNumber>
    </recommendedName>
</protein>
<evidence type="ECO:0000256" key="3">
    <source>
        <dbReference type="ARBA" id="ARBA00022898"/>
    </source>
</evidence>
<dbReference type="PROSITE" id="PS00395">
    <property type="entry name" value="ALANINE_RACEMASE"/>
    <property type="match status" value="1"/>
</dbReference>
<dbReference type="FunFam" id="2.40.37.10:FF:000006">
    <property type="entry name" value="Alanine racemase"/>
    <property type="match status" value="1"/>
</dbReference>
<organism evidence="9 10">
    <name type="scientific">Lysinibacillus macroides</name>
    <dbReference type="NCBI Taxonomy" id="33935"/>
    <lineage>
        <taxon>Bacteria</taxon>
        <taxon>Bacillati</taxon>
        <taxon>Bacillota</taxon>
        <taxon>Bacilli</taxon>
        <taxon>Bacillales</taxon>
        <taxon>Bacillaceae</taxon>
        <taxon>Lysinibacillus</taxon>
    </lineage>
</organism>
<dbReference type="InterPro" id="IPR029066">
    <property type="entry name" value="PLP-binding_barrel"/>
</dbReference>
<dbReference type="Pfam" id="PF00842">
    <property type="entry name" value="Ala_racemase_C"/>
    <property type="match status" value="1"/>
</dbReference>
<comment type="catalytic activity">
    <reaction evidence="1 5">
        <text>L-alanine = D-alanine</text>
        <dbReference type="Rhea" id="RHEA:20249"/>
        <dbReference type="ChEBI" id="CHEBI:57416"/>
        <dbReference type="ChEBI" id="CHEBI:57972"/>
        <dbReference type="EC" id="5.1.1.1"/>
    </reaction>
</comment>
<feature type="binding site" evidence="5 7">
    <location>
        <position position="316"/>
    </location>
    <ligand>
        <name>substrate</name>
    </ligand>
</feature>
<feature type="active site" description="Proton acceptor; specific for L-alanine" evidence="5">
    <location>
        <position position="269"/>
    </location>
</feature>
<evidence type="ECO:0000256" key="7">
    <source>
        <dbReference type="PIRSR" id="PIRSR600821-52"/>
    </source>
</evidence>
<evidence type="ECO:0000256" key="2">
    <source>
        <dbReference type="ARBA" id="ARBA00001933"/>
    </source>
</evidence>
<dbReference type="Gene3D" id="2.40.37.10">
    <property type="entry name" value="Lyase, Ornithine Decarboxylase, Chain A, domain 1"/>
    <property type="match status" value="1"/>
</dbReference>
<dbReference type="GO" id="GO:0005829">
    <property type="term" value="C:cytosol"/>
    <property type="evidence" value="ECO:0007669"/>
    <property type="project" value="TreeGrafter"/>
</dbReference>
<dbReference type="SUPFAM" id="SSF50621">
    <property type="entry name" value="Alanine racemase C-terminal domain-like"/>
    <property type="match status" value="1"/>
</dbReference>
<feature type="active site" description="Proton acceptor; specific for D-alanine" evidence="5">
    <location>
        <position position="41"/>
    </location>
</feature>
<proteinExistence type="inferred from homology"/>
<dbReference type="PATRIC" id="fig|33935.3.peg.4610"/>
<reference evidence="9 10" key="1">
    <citation type="submission" date="2015-07" db="EMBL/GenBank/DDBJ databases">
        <title>Genome sequencing project for genomic taxonomy and phylogenomics of Bacillus-like bacteria.</title>
        <authorList>
            <person name="Liu B."/>
            <person name="Wang J."/>
            <person name="Zhu Y."/>
            <person name="Liu G."/>
            <person name="Chen Q."/>
            <person name="Chen Z."/>
            <person name="Che J."/>
            <person name="Ge C."/>
            <person name="Shi H."/>
            <person name="Pan Z."/>
            <person name="Liu X."/>
        </authorList>
    </citation>
    <scope>NUCLEOTIDE SEQUENCE [LARGE SCALE GENOMIC DNA]</scope>
    <source>
        <strain evidence="9 10">DSM 54</strain>
    </source>
</reference>
<evidence type="ECO:0000256" key="1">
    <source>
        <dbReference type="ARBA" id="ARBA00000316"/>
    </source>
</evidence>
<dbReference type="PANTHER" id="PTHR30511:SF0">
    <property type="entry name" value="ALANINE RACEMASE, CATABOLIC-RELATED"/>
    <property type="match status" value="1"/>
</dbReference>
<evidence type="ECO:0000313" key="10">
    <source>
        <dbReference type="Proteomes" id="UP000037977"/>
    </source>
</evidence>
<dbReference type="InterPro" id="IPR011079">
    <property type="entry name" value="Ala_racemase_C"/>
</dbReference>
<gene>
    <name evidence="9" type="ORF">ADM90_21805</name>
</gene>
<feature type="modified residue" description="N6-(pyridoxal phosphate)lysine" evidence="5 6">
    <location>
        <position position="41"/>
    </location>
</feature>
<dbReference type="PANTHER" id="PTHR30511">
    <property type="entry name" value="ALANINE RACEMASE"/>
    <property type="match status" value="1"/>
</dbReference>
<comment type="cofactor">
    <cofactor evidence="2 5 6">
        <name>pyridoxal 5'-phosphate</name>
        <dbReference type="ChEBI" id="CHEBI:597326"/>
    </cofactor>
</comment>
<keyword evidence="4 5" id="KW-0413">Isomerase</keyword>
<evidence type="ECO:0000256" key="6">
    <source>
        <dbReference type="PIRSR" id="PIRSR600821-50"/>
    </source>
</evidence>
<dbReference type="GO" id="GO:0009252">
    <property type="term" value="P:peptidoglycan biosynthetic process"/>
    <property type="evidence" value="ECO:0007669"/>
    <property type="project" value="TreeGrafter"/>
</dbReference>
<dbReference type="Proteomes" id="UP000037977">
    <property type="component" value="Unassembled WGS sequence"/>
</dbReference>
<dbReference type="STRING" id="33935.ADM90_21805"/>
<dbReference type="EMBL" id="LGCI01000011">
    <property type="protein sequence ID" value="KOY80467.1"/>
    <property type="molecule type" value="Genomic_DNA"/>
</dbReference>
<comment type="similarity">
    <text evidence="5">Belongs to the alanine racemase family.</text>
</comment>
<dbReference type="HAMAP" id="MF_01201">
    <property type="entry name" value="Ala_racemase"/>
    <property type="match status" value="1"/>
</dbReference>
<dbReference type="GO" id="GO:0030170">
    <property type="term" value="F:pyridoxal phosphate binding"/>
    <property type="evidence" value="ECO:0007669"/>
    <property type="project" value="UniProtKB-UniRule"/>
</dbReference>
<dbReference type="Pfam" id="PF01168">
    <property type="entry name" value="Ala_racemase_N"/>
    <property type="match status" value="1"/>
</dbReference>
<evidence type="ECO:0000313" key="9">
    <source>
        <dbReference type="EMBL" id="KOY80467.1"/>
    </source>
</evidence>
<accession>A0A0N0CUT5</accession>
<comment type="pathway">
    <text evidence="5">Amino-acid biosynthesis; D-alanine biosynthesis; D-alanine from L-alanine: step 1/1.</text>
</comment>
<dbReference type="InterPro" id="IPR000821">
    <property type="entry name" value="Ala_racemase"/>
</dbReference>
<feature type="binding site" evidence="5 7">
    <location>
        <position position="139"/>
    </location>
    <ligand>
        <name>substrate</name>
    </ligand>
</feature>
<dbReference type="InterPro" id="IPR020622">
    <property type="entry name" value="Ala_racemase_pyridoxalP-BS"/>
</dbReference>
<name>A0A0N0CUT5_9BACI</name>
<dbReference type="FunFam" id="3.20.20.10:FF:000002">
    <property type="entry name" value="Alanine racemase"/>
    <property type="match status" value="1"/>
</dbReference>
<comment type="function">
    <text evidence="5">Catalyzes the interconversion of L-alanine and D-alanine. May also act on other amino acids.</text>
</comment>
<sequence>MKTQQHFRPTKAIIDLQAIQQNVENLKKFLRPTVQIIAVVKANAYGHGDVAVAQAALDAGATILAVATPEEALHIRAHFTEPDILLLGASPASFAPYAAEQRIILTVFASEWVQQAASFIDKEALPLRLHIKVDSGMNRIGIRSEQELLEIYQTIQSTDNVELDGLFTHFATADEEDTAHFEEQVHFFERCLSIIPSKPRLVHASNTAASLVKDPYLQYDAVRYGISMYGLAPSSYVDSIAPFSLQPAFSLESELVHVKQIKAGDCVGYGATYVAPTDMWLGTIPIGYADGVIRKLGGQEVLIDGQRVPIVGRICMDQCMVALPKAYPIGEKVTLIGQQGQHIVSVDEWAVKLETINYEVPCIITARVPRIYL</sequence>
<dbReference type="GO" id="GO:0030632">
    <property type="term" value="P:D-alanine biosynthetic process"/>
    <property type="evidence" value="ECO:0007669"/>
    <property type="project" value="UniProtKB-UniRule"/>
</dbReference>
<keyword evidence="10" id="KW-1185">Reference proteome</keyword>
<dbReference type="AlphaFoldDB" id="A0A0N0CUT5"/>
<evidence type="ECO:0000256" key="4">
    <source>
        <dbReference type="ARBA" id="ARBA00023235"/>
    </source>
</evidence>
<dbReference type="SUPFAM" id="SSF51419">
    <property type="entry name" value="PLP-binding barrel"/>
    <property type="match status" value="1"/>
</dbReference>
<dbReference type="InterPro" id="IPR009006">
    <property type="entry name" value="Ala_racemase/Decarboxylase_C"/>
</dbReference>
<evidence type="ECO:0000259" key="8">
    <source>
        <dbReference type="SMART" id="SM01005"/>
    </source>
</evidence>
<evidence type="ECO:0000256" key="5">
    <source>
        <dbReference type="HAMAP-Rule" id="MF_01201"/>
    </source>
</evidence>
<dbReference type="PRINTS" id="PR00992">
    <property type="entry name" value="ALARACEMASE"/>
</dbReference>
<dbReference type="CDD" id="cd00430">
    <property type="entry name" value="PLPDE_III_AR"/>
    <property type="match status" value="1"/>
</dbReference>
<dbReference type="SMART" id="SM01005">
    <property type="entry name" value="Ala_racemase_C"/>
    <property type="match status" value="1"/>
</dbReference>
<feature type="domain" description="Alanine racemase C-terminal" evidence="8">
    <location>
        <begin position="248"/>
        <end position="373"/>
    </location>
</feature>
<dbReference type="RefSeq" id="WP_053996966.1">
    <property type="nucleotide sequence ID" value="NZ_CP065643.1"/>
</dbReference>
<dbReference type="InterPro" id="IPR001608">
    <property type="entry name" value="Ala_racemase_N"/>
</dbReference>
<comment type="caution">
    <text evidence="9">The sequence shown here is derived from an EMBL/GenBank/DDBJ whole genome shotgun (WGS) entry which is preliminary data.</text>
</comment>
<dbReference type="UniPathway" id="UPA00042">
    <property type="reaction ID" value="UER00497"/>
</dbReference>
<dbReference type="EC" id="5.1.1.1" evidence="5"/>